<feature type="compositionally biased region" description="Polar residues" evidence="1">
    <location>
        <begin position="219"/>
        <end position="230"/>
    </location>
</feature>
<name>A0AB34FMA9_9HYPO</name>
<comment type="caution">
    <text evidence="2">The sequence shown here is derived from an EMBL/GenBank/DDBJ whole genome shotgun (WGS) entry which is preliminary data.</text>
</comment>
<gene>
    <name evidence="2" type="ORF">O9K51_07434</name>
</gene>
<evidence type="ECO:0000313" key="3">
    <source>
        <dbReference type="Proteomes" id="UP001163105"/>
    </source>
</evidence>
<feature type="region of interest" description="Disordered" evidence="1">
    <location>
        <begin position="391"/>
        <end position="424"/>
    </location>
</feature>
<feature type="compositionally biased region" description="Gly residues" evidence="1">
    <location>
        <begin position="299"/>
        <end position="311"/>
    </location>
</feature>
<feature type="region of interest" description="Disordered" evidence="1">
    <location>
        <begin position="219"/>
        <end position="246"/>
    </location>
</feature>
<feature type="compositionally biased region" description="Basic and acidic residues" evidence="1">
    <location>
        <begin position="76"/>
        <end position="92"/>
    </location>
</feature>
<feature type="region of interest" description="Disordered" evidence="1">
    <location>
        <begin position="135"/>
        <end position="185"/>
    </location>
</feature>
<sequence>MGPPRTRNRAQRLAAQEQQQAARSRFQEGSMSDRVSAAPPVAFLFGPGEREALERPVFSFAAAAPTAGTPGAGGVDDARQSGEETSQRRYETRQQQQQQQTQQRRQQQQPPPQQQQQPGRRKALLGQMWEGVRGRLRLRRDAPSTDDSAATASKKRRGGDSKDDRIAVNANLSNGSGNKADAMLPPGFGGLSDRPTREEVYANYHQLVASGFFSSHAIHSTRQPATSRPATSHDARSPNHVRHDPPQWPLTAVVAHAAGLVPLTPRGPSPICSPASAASSRGTKRAADDDDDDDVGVGVVNGRGAAAGGGRGDGDHPMTGAGDDGEDVAQLAAEEDASTLAHRFLPKRLRKSASRDISLPKLRAVTTRRGLAGGRRSISMIAEVGRGSSNNIINGGQKEPLGNGSGIGNGSHNSGGNKLTKRVPGSSFPNANFLAVPSAVDPAGHSARASLDVQAPPSGSSTGTGTGTDEAAAAPPPFRVAQRQTQSLRGRNAGDDRMPGAFFAGGSMPTATATTTTTVTNAARRQMSSRSLRSKASMATDFSGSAATALSTATTAAEPLSVVPDANRGIPNVPAIPAKFTYGEDRENGVPWRGLRR</sequence>
<keyword evidence="3" id="KW-1185">Reference proteome</keyword>
<feature type="region of interest" description="Disordered" evidence="1">
    <location>
        <begin position="449"/>
        <end position="495"/>
    </location>
</feature>
<proteinExistence type="predicted"/>
<feature type="compositionally biased region" description="Low complexity" evidence="1">
    <location>
        <begin position="269"/>
        <end position="280"/>
    </location>
</feature>
<feature type="region of interest" description="Disordered" evidence="1">
    <location>
        <begin position="265"/>
        <end position="322"/>
    </location>
</feature>
<accession>A0AB34FMA9</accession>
<reference evidence="2" key="1">
    <citation type="submission" date="2023-01" db="EMBL/GenBank/DDBJ databases">
        <title>The growth and conidiation of Purpureocillium lavendulum are regulated by nitrogen source and histone H3K14 acetylation.</title>
        <authorList>
            <person name="Tang P."/>
            <person name="Han J."/>
            <person name="Zhang C."/>
            <person name="Tang P."/>
            <person name="Qi F."/>
            <person name="Zhang K."/>
            <person name="Liang L."/>
        </authorList>
    </citation>
    <scope>NUCLEOTIDE SEQUENCE</scope>
    <source>
        <strain evidence="2">YMF1.00683</strain>
    </source>
</reference>
<dbReference type="Proteomes" id="UP001163105">
    <property type="component" value="Unassembled WGS sequence"/>
</dbReference>
<feature type="region of interest" description="Disordered" evidence="1">
    <location>
        <begin position="64"/>
        <end position="122"/>
    </location>
</feature>
<evidence type="ECO:0000313" key="2">
    <source>
        <dbReference type="EMBL" id="KAJ6439547.1"/>
    </source>
</evidence>
<dbReference type="AlphaFoldDB" id="A0AB34FMA9"/>
<organism evidence="2 3">
    <name type="scientific">Purpureocillium lavendulum</name>
    <dbReference type="NCBI Taxonomy" id="1247861"/>
    <lineage>
        <taxon>Eukaryota</taxon>
        <taxon>Fungi</taxon>
        <taxon>Dikarya</taxon>
        <taxon>Ascomycota</taxon>
        <taxon>Pezizomycotina</taxon>
        <taxon>Sordariomycetes</taxon>
        <taxon>Hypocreomycetidae</taxon>
        <taxon>Hypocreales</taxon>
        <taxon>Ophiocordycipitaceae</taxon>
        <taxon>Purpureocillium</taxon>
    </lineage>
</organism>
<feature type="compositionally biased region" description="Low complexity" evidence="1">
    <location>
        <begin position="455"/>
        <end position="473"/>
    </location>
</feature>
<feature type="compositionally biased region" description="Low complexity" evidence="1">
    <location>
        <begin position="11"/>
        <end position="24"/>
    </location>
</feature>
<protein>
    <submittedName>
        <fullName evidence="2">Uncharacterized protein</fullName>
    </submittedName>
</protein>
<feature type="compositionally biased region" description="Basic residues" evidence="1">
    <location>
        <begin position="1"/>
        <end position="10"/>
    </location>
</feature>
<feature type="region of interest" description="Disordered" evidence="1">
    <location>
        <begin position="1"/>
        <end position="34"/>
    </location>
</feature>
<evidence type="ECO:0000256" key="1">
    <source>
        <dbReference type="SAM" id="MobiDB-lite"/>
    </source>
</evidence>
<feature type="compositionally biased region" description="Basic and acidic residues" evidence="1">
    <location>
        <begin position="231"/>
        <end position="245"/>
    </location>
</feature>
<feature type="compositionally biased region" description="Low complexity" evidence="1">
    <location>
        <begin position="93"/>
        <end position="118"/>
    </location>
</feature>
<dbReference type="EMBL" id="JAQHRD010000006">
    <property type="protein sequence ID" value="KAJ6439547.1"/>
    <property type="molecule type" value="Genomic_DNA"/>
</dbReference>